<evidence type="ECO:0000256" key="4">
    <source>
        <dbReference type="ARBA" id="ARBA00023004"/>
    </source>
</evidence>
<evidence type="ECO:0000256" key="3">
    <source>
        <dbReference type="ARBA" id="ARBA00022723"/>
    </source>
</evidence>
<keyword evidence="4" id="KW-0408">Iron</keyword>
<evidence type="ECO:0000313" key="7">
    <source>
        <dbReference type="EMBL" id="CAB4669541.1"/>
    </source>
</evidence>
<keyword evidence="2" id="KW-0004">4Fe-4S</keyword>
<dbReference type="PANTHER" id="PTHR43578">
    <property type="entry name" value="NADH-QUINONE OXIDOREDUCTASE SUBUNIT F"/>
    <property type="match status" value="1"/>
</dbReference>
<dbReference type="InterPro" id="IPR037225">
    <property type="entry name" value="Nuo51_FMN-bd_sf"/>
</dbReference>
<dbReference type="PROSITE" id="PS00645">
    <property type="entry name" value="COMPLEX1_51K_2"/>
    <property type="match status" value="1"/>
</dbReference>
<evidence type="ECO:0000256" key="5">
    <source>
        <dbReference type="ARBA" id="ARBA00023014"/>
    </source>
</evidence>
<dbReference type="Gene3D" id="6.10.250.1450">
    <property type="match status" value="1"/>
</dbReference>
<dbReference type="GO" id="GO:0010181">
    <property type="term" value="F:FMN binding"/>
    <property type="evidence" value="ECO:0007669"/>
    <property type="project" value="InterPro"/>
</dbReference>
<dbReference type="Gene3D" id="1.20.1440.230">
    <property type="entry name" value="NADH-ubiquinone oxidoreductase 51kDa subunit, iron-sulphur binding domain"/>
    <property type="match status" value="1"/>
</dbReference>
<dbReference type="EMBL" id="CAEZWM010000213">
    <property type="protein sequence ID" value="CAB4669541.1"/>
    <property type="molecule type" value="Genomic_DNA"/>
</dbReference>
<reference evidence="7" key="1">
    <citation type="submission" date="2020-05" db="EMBL/GenBank/DDBJ databases">
        <authorList>
            <person name="Chiriac C."/>
            <person name="Salcher M."/>
            <person name="Ghai R."/>
            <person name="Kavagutti S V."/>
        </authorList>
    </citation>
    <scope>NUCLEOTIDE SEQUENCE</scope>
</reference>
<dbReference type="Pfam" id="PF10589">
    <property type="entry name" value="NADH_4Fe-4S"/>
    <property type="match status" value="1"/>
</dbReference>
<dbReference type="SUPFAM" id="SSF142984">
    <property type="entry name" value="Nqo1 middle domain-like"/>
    <property type="match status" value="1"/>
</dbReference>
<dbReference type="SMART" id="SM00928">
    <property type="entry name" value="NADH_4Fe-4S"/>
    <property type="match status" value="1"/>
</dbReference>
<dbReference type="GO" id="GO:0046872">
    <property type="term" value="F:metal ion binding"/>
    <property type="evidence" value="ECO:0007669"/>
    <property type="project" value="UniProtKB-KW"/>
</dbReference>
<dbReference type="EMBL" id="CAEZZU010000011">
    <property type="protein sequence ID" value="CAB4769248.1"/>
    <property type="molecule type" value="Genomic_DNA"/>
</dbReference>
<dbReference type="GO" id="GO:0051539">
    <property type="term" value="F:4 iron, 4 sulfur cluster binding"/>
    <property type="evidence" value="ECO:0007669"/>
    <property type="project" value="UniProtKB-KW"/>
</dbReference>
<dbReference type="InterPro" id="IPR001949">
    <property type="entry name" value="NADH-UbQ_OxRdtase_51kDa_CS"/>
</dbReference>
<sequence length="460" mass="49159">MTSVIGAPNATETRIITKRLRDRPEDSWTIDGFTQSGGYEALRAALKLDPEAIGAEQVAAAGLRGRGGAGFPTGTKWSFLPKGSYPRYLVVNGDEGEPSTFKDRMLIESDPHQLIEGIAISSYAIGCNLAFIYVRGEFALGFERLVEARRDAIAAGFLGTNILGSGFDLDIVIHRGAGAYICGEETALLSSLEGDRGQPRIRPPFPAVAGLYAKPTIVNNVETLSTVPHIMRMGGAEYAKLGVNKSTGTRIFSVSGHVNRPGNYEVELGITFRDLIESPELGGGVRNGGKVKFFIPGGASSQWLTGSDEHLDAPLDMDFVQQTFGVMLGSGAVMVYDETTNPALVAWRLAKFFAHESCGKCTPCREGTGWIEKVLYRISHGYGRPQDLDLLLDVGDNISPGLNAPFSQTTICPLGPSAVSPVVSLHKFFREEVIAMCQNNASALHVTAADSGASEKGAGQ</sequence>
<name>A0A6J6M611_9ZZZZ</name>
<keyword evidence="5" id="KW-0411">Iron-sulfur</keyword>
<gene>
    <name evidence="7" type="ORF">UFOPK2242_01381</name>
    <name evidence="8" type="ORF">UFOPK2925_00176</name>
</gene>
<dbReference type="InterPro" id="IPR037207">
    <property type="entry name" value="Nuop51_4Fe4S-bd_sf"/>
</dbReference>
<dbReference type="InterPro" id="IPR011538">
    <property type="entry name" value="Nuo51_FMN-bd"/>
</dbReference>
<dbReference type="FunFam" id="3.40.50.11540:FF:000001">
    <property type="entry name" value="NADH dehydrogenase [ubiquinone] flavoprotein 1, mitochondrial"/>
    <property type="match status" value="1"/>
</dbReference>
<dbReference type="FunFam" id="1.20.1440.230:FF:000001">
    <property type="entry name" value="Mitochondrial NADH dehydrogenase flavoprotein 1"/>
    <property type="match status" value="1"/>
</dbReference>
<dbReference type="Gene3D" id="3.10.20.600">
    <property type="match status" value="1"/>
</dbReference>
<dbReference type="AlphaFoldDB" id="A0A6J6M611"/>
<dbReference type="SUPFAM" id="SSF142019">
    <property type="entry name" value="Nqo1 FMN-binding domain-like"/>
    <property type="match status" value="1"/>
</dbReference>
<evidence type="ECO:0000256" key="1">
    <source>
        <dbReference type="ARBA" id="ARBA00007523"/>
    </source>
</evidence>
<evidence type="ECO:0000259" key="6">
    <source>
        <dbReference type="SMART" id="SM00928"/>
    </source>
</evidence>
<comment type="similarity">
    <text evidence="1">Belongs to the complex I 51 kDa subunit family.</text>
</comment>
<dbReference type="InterPro" id="IPR019575">
    <property type="entry name" value="Nuop51_4Fe4S-bd"/>
</dbReference>
<proteinExistence type="inferred from homology"/>
<dbReference type="SUPFAM" id="SSF140490">
    <property type="entry name" value="Nqo1C-terminal domain-like"/>
    <property type="match status" value="1"/>
</dbReference>
<dbReference type="Pfam" id="PF01512">
    <property type="entry name" value="Complex1_51K"/>
    <property type="match status" value="1"/>
</dbReference>
<dbReference type="Pfam" id="PF10531">
    <property type="entry name" value="SLBB"/>
    <property type="match status" value="1"/>
</dbReference>
<protein>
    <submittedName>
        <fullName evidence="7">Unannotated protein</fullName>
    </submittedName>
</protein>
<dbReference type="GO" id="GO:0008137">
    <property type="term" value="F:NADH dehydrogenase (ubiquinone) activity"/>
    <property type="evidence" value="ECO:0007669"/>
    <property type="project" value="InterPro"/>
</dbReference>
<evidence type="ECO:0000256" key="2">
    <source>
        <dbReference type="ARBA" id="ARBA00022485"/>
    </source>
</evidence>
<feature type="domain" description="NADH-ubiquinone oxidoreductase 51kDa subunit iron-sulphur binding" evidence="6">
    <location>
        <begin position="343"/>
        <end position="388"/>
    </location>
</feature>
<keyword evidence="3" id="KW-0479">Metal-binding</keyword>
<dbReference type="Gene3D" id="3.40.50.11540">
    <property type="entry name" value="NADH-ubiquinone oxidoreductase 51kDa subunit"/>
    <property type="match status" value="1"/>
</dbReference>
<accession>A0A6J6M611</accession>
<dbReference type="InterPro" id="IPR019554">
    <property type="entry name" value="Soluble_ligand-bd"/>
</dbReference>
<dbReference type="NCBIfam" id="NF010120">
    <property type="entry name" value="PRK13596.1"/>
    <property type="match status" value="1"/>
</dbReference>
<organism evidence="7">
    <name type="scientific">freshwater metagenome</name>
    <dbReference type="NCBI Taxonomy" id="449393"/>
    <lineage>
        <taxon>unclassified sequences</taxon>
        <taxon>metagenomes</taxon>
        <taxon>ecological metagenomes</taxon>
    </lineage>
</organism>
<evidence type="ECO:0000313" key="8">
    <source>
        <dbReference type="EMBL" id="CAB4769248.1"/>
    </source>
</evidence>
<dbReference type="PANTHER" id="PTHR43578:SF3">
    <property type="entry name" value="NADH-QUINONE OXIDOREDUCTASE SUBUNIT F"/>
    <property type="match status" value="1"/>
</dbReference>